<dbReference type="PANTHER" id="PTHR38600">
    <property type="entry name" value="TRANSCRIPTIONAL REGULATORY PROTEIN"/>
    <property type="match status" value="1"/>
</dbReference>
<keyword evidence="4" id="KW-1185">Reference proteome</keyword>
<dbReference type="PRINTS" id="PR00778">
    <property type="entry name" value="HTHARSR"/>
</dbReference>
<dbReference type="SMART" id="SM00418">
    <property type="entry name" value="HTH_ARSR"/>
    <property type="match status" value="1"/>
</dbReference>
<dbReference type="InterPro" id="IPR011991">
    <property type="entry name" value="ArsR-like_HTH"/>
</dbReference>
<dbReference type="InterPro" id="IPR001845">
    <property type="entry name" value="HTH_ArsR_DNA-bd_dom"/>
</dbReference>
<dbReference type="GO" id="GO:0003677">
    <property type="term" value="F:DNA binding"/>
    <property type="evidence" value="ECO:0007669"/>
    <property type="project" value="UniProtKB-KW"/>
</dbReference>
<dbReference type="InterPro" id="IPR036388">
    <property type="entry name" value="WH-like_DNA-bd_sf"/>
</dbReference>
<dbReference type="EMBL" id="JADKPV010000006">
    <property type="protein sequence ID" value="MBF4501921.1"/>
    <property type="molecule type" value="Genomic_DNA"/>
</dbReference>
<dbReference type="AlphaFoldDB" id="A0A8J7GE22"/>
<gene>
    <name evidence="3" type="ORF">IRY55_11150</name>
</gene>
<dbReference type="InterPro" id="IPR036390">
    <property type="entry name" value="WH_DNA-bd_sf"/>
</dbReference>
<organism evidence="3 4">
    <name type="scientific">Savagea serpentis</name>
    <dbReference type="NCBI Taxonomy" id="2785297"/>
    <lineage>
        <taxon>Bacteria</taxon>
        <taxon>Bacillati</taxon>
        <taxon>Bacillota</taxon>
        <taxon>Bacilli</taxon>
        <taxon>Bacillales</taxon>
        <taxon>Caryophanaceae</taxon>
        <taxon>Savagea</taxon>
    </lineage>
</organism>
<dbReference type="Proteomes" id="UP000622653">
    <property type="component" value="Unassembled WGS sequence"/>
</dbReference>
<evidence type="ECO:0000313" key="3">
    <source>
        <dbReference type="EMBL" id="MBF4501921.1"/>
    </source>
</evidence>
<name>A0A8J7GE22_9BACL</name>
<proteinExistence type="predicted"/>
<evidence type="ECO:0000313" key="4">
    <source>
        <dbReference type="Proteomes" id="UP000622653"/>
    </source>
</evidence>
<accession>A0A8J7GE22</accession>
<dbReference type="Pfam" id="PF12840">
    <property type="entry name" value="HTH_20"/>
    <property type="match status" value="1"/>
</dbReference>
<comment type="caution">
    <text evidence="3">The sequence shown here is derived from an EMBL/GenBank/DDBJ whole genome shotgun (WGS) entry which is preliminary data.</text>
</comment>
<reference evidence="3" key="1">
    <citation type="submission" date="2020-11" db="EMBL/GenBank/DDBJ databases">
        <title>Multidrug resistant novel bacterium Savagea serpentis sp. nov., isolated from the scats of a vine snake (Ahaetulla nasuta).</title>
        <authorList>
            <person name="Venkata Ramana V."/>
            <person name="Vikas Patil S."/>
            <person name="Yogita Lugani V."/>
        </authorList>
    </citation>
    <scope>NUCLEOTIDE SEQUENCE</scope>
    <source>
        <strain evidence="3">SN6</strain>
    </source>
</reference>
<evidence type="ECO:0000259" key="2">
    <source>
        <dbReference type="SMART" id="SM00418"/>
    </source>
</evidence>
<feature type="domain" description="HTH arsR-type" evidence="2">
    <location>
        <begin position="11"/>
        <end position="83"/>
    </location>
</feature>
<evidence type="ECO:0000256" key="1">
    <source>
        <dbReference type="ARBA" id="ARBA00023125"/>
    </source>
</evidence>
<dbReference type="SUPFAM" id="SSF46785">
    <property type="entry name" value="Winged helix' DNA-binding domain"/>
    <property type="match status" value="1"/>
</dbReference>
<dbReference type="RefSeq" id="WP_194563401.1">
    <property type="nucleotide sequence ID" value="NZ_JADKPV010000006.1"/>
</dbReference>
<dbReference type="CDD" id="cd00090">
    <property type="entry name" value="HTH_ARSR"/>
    <property type="match status" value="1"/>
</dbReference>
<dbReference type="Gene3D" id="1.10.10.10">
    <property type="entry name" value="Winged helix-like DNA-binding domain superfamily/Winged helix DNA-binding domain"/>
    <property type="match status" value="1"/>
</dbReference>
<keyword evidence="1" id="KW-0238">DNA-binding</keyword>
<dbReference type="GO" id="GO:0003700">
    <property type="term" value="F:DNA-binding transcription factor activity"/>
    <property type="evidence" value="ECO:0007669"/>
    <property type="project" value="InterPro"/>
</dbReference>
<dbReference type="PANTHER" id="PTHR38600:SF2">
    <property type="entry name" value="SLL0088 PROTEIN"/>
    <property type="match status" value="1"/>
</dbReference>
<sequence>MKDIFYIENIDDLKVISDPFRIEILVSLGTIPQSGQELAEKMNVSRSKVHYHLKELEKHGFIEVVKQNIVNGIVQKFYLPVAKVFVPDINIFSDVFFNEFKEILIKKEKISSFKKDIYDVIEKYSEKEEKKNTKKVNIYIKEF</sequence>
<protein>
    <submittedName>
        <fullName evidence="3">Helix-turn-helix transcriptional regulator</fullName>
    </submittedName>
</protein>